<evidence type="ECO:0000313" key="3">
    <source>
        <dbReference type="Proteomes" id="UP000011083"/>
    </source>
</evidence>
<protein>
    <submittedName>
        <fullName evidence="2">Uncharacterized protein</fullName>
    </submittedName>
</protein>
<reference evidence="2 3" key="1">
    <citation type="journal article" date="2013" name="Genome Biol.">
        <title>Genome of Acanthamoeba castellanii highlights extensive lateral gene transfer and early evolution of tyrosine kinase signaling.</title>
        <authorList>
            <person name="Clarke M."/>
            <person name="Lohan A.J."/>
            <person name="Liu B."/>
            <person name="Lagkouvardos I."/>
            <person name="Roy S."/>
            <person name="Zafar N."/>
            <person name="Bertelli C."/>
            <person name="Schilde C."/>
            <person name="Kianianmomeni A."/>
            <person name="Burglin T.R."/>
            <person name="Frech C."/>
            <person name="Turcotte B."/>
            <person name="Kopec K.O."/>
            <person name="Synnott J.M."/>
            <person name="Choo C."/>
            <person name="Paponov I."/>
            <person name="Finkler A."/>
            <person name="Soon Heng Tan C."/>
            <person name="Hutchins A.P."/>
            <person name="Weinmeier T."/>
            <person name="Rattei T."/>
            <person name="Chu J.S."/>
            <person name="Gimenez G."/>
            <person name="Irimia M."/>
            <person name="Rigden D.J."/>
            <person name="Fitzpatrick D.A."/>
            <person name="Lorenzo-Morales J."/>
            <person name="Bateman A."/>
            <person name="Chiu C.H."/>
            <person name="Tang P."/>
            <person name="Hegemann P."/>
            <person name="Fromm H."/>
            <person name="Raoult D."/>
            <person name="Greub G."/>
            <person name="Miranda-Saavedra D."/>
            <person name="Chen N."/>
            <person name="Nash P."/>
            <person name="Ginger M.L."/>
            <person name="Horn M."/>
            <person name="Schaap P."/>
            <person name="Caler L."/>
            <person name="Loftus B."/>
        </authorList>
    </citation>
    <scope>NUCLEOTIDE SEQUENCE [LARGE SCALE GENOMIC DNA]</scope>
    <source>
        <strain evidence="2 3">Neff</strain>
    </source>
</reference>
<gene>
    <name evidence="2" type="ORF">ACA1_196530</name>
</gene>
<dbReference type="KEGG" id="acan:ACA1_196530"/>
<dbReference type="RefSeq" id="XP_004353289.1">
    <property type="nucleotide sequence ID" value="XM_004353237.1"/>
</dbReference>
<sequence>MVITRRTTSRRSRQRPRRTRRARSARPRRPKRSRTRRPATKTTLVEDVLAGGTQFTILLLPQESC</sequence>
<dbReference type="AlphaFoldDB" id="L8HH41"/>
<dbReference type="VEuPathDB" id="AmoebaDB:ACA1_196530"/>
<name>L8HH41_ACACF</name>
<keyword evidence="3" id="KW-1185">Reference proteome</keyword>
<accession>L8HH41</accession>
<proteinExistence type="predicted"/>
<evidence type="ECO:0000313" key="2">
    <source>
        <dbReference type="EMBL" id="ELR23761.1"/>
    </source>
</evidence>
<evidence type="ECO:0000256" key="1">
    <source>
        <dbReference type="SAM" id="MobiDB-lite"/>
    </source>
</evidence>
<dbReference type="GeneID" id="14924749"/>
<dbReference type="EMBL" id="KB007854">
    <property type="protein sequence ID" value="ELR23761.1"/>
    <property type="molecule type" value="Genomic_DNA"/>
</dbReference>
<feature type="region of interest" description="Disordered" evidence="1">
    <location>
        <begin position="1"/>
        <end position="42"/>
    </location>
</feature>
<dbReference type="Proteomes" id="UP000011083">
    <property type="component" value="Unassembled WGS sequence"/>
</dbReference>
<feature type="compositionally biased region" description="Basic residues" evidence="1">
    <location>
        <begin position="7"/>
        <end position="39"/>
    </location>
</feature>
<organism evidence="2 3">
    <name type="scientific">Acanthamoeba castellanii (strain ATCC 30010 / Neff)</name>
    <dbReference type="NCBI Taxonomy" id="1257118"/>
    <lineage>
        <taxon>Eukaryota</taxon>
        <taxon>Amoebozoa</taxon>
        <taxon>Discosea</taxon>
        <taxon>Longamoebia</taxon>
        <taxon>Centramoebida</taxon>
        <taxon>Acanthamoebidae</taxon>
        <taxon>Acanthamoeba</taxon>
    </lineage>
</organism>